<proteinExistence type="predicted"/>
<evidence type="ECO:0000256" key="1">
    <source>
        <dbReference type="SAM" id="Phobius"/>
    </source>
</evidence>
<evidence type="ECO:0000313" key="3">
    <source>
        <dbReference type="Proteomes" id="UP000239872"/>
    </source>
</evidence>
<keyword evidence="1" id="KW-0472">Membrane</keyword>
<organism evidence="2 3">
    <name type="scientific">Flavipsychrobacter stenotrophus</name>
    <dbReference type="NCBI Taxonomy" id="2077091"/>
    <lineage>
        <taxon>Bacteria</taxon>
        <taxon>Pseudomonadati</taxon>
        <taxon>Bacteroidota</taxon>
        <taxon>Chitinophagia</taxon>
        <taxon>Chitinophagales</taxon>
        <taxon>Chitinophagaceae</taxon>
        <taxon>Flavipsychrobacter</taxon>
    </lineage>
</organism>
<comment type="caution">
    <text evidence="2">The sequence shown here is derived from an EMBL/GenBank/DDBJ whole genome shotgun (WGS) entry which is preliminary data.</text>
</comment>
<reference evidence="2 3" key="1">
    <citation type="submission" date="2018-01" db="EMBL/GenBank/DDBJ databases">
        <title>A novel member of the phylum Bacteroidetes isolated from glacier ice.</title>
        <authorList>
            <person name="Liu Q."/>
            <person name="Xin Y.-H."/>
        </authorList>
    </citation>
    <scope>NUCLEOTIDE SEQUENCE [LARGE SCALE GENOMIC DNA]</scope>
    <source>
        <strain evidence="2 3">RB1R16</strain>
    </source>
</reference>
<dbReference type="Proteomes" id="UP000239872">
    <property type="component" value="Unassembled WGS sequence"/>
</dbReference>
<dbReference type="RefSeq" id="WP_105040951.1">
    <property type="nucleotide sequence ID" value="NZ_PPSL01000006.1"/>
</dbReference>
<keyword evidence="3" id="KW-1185">Reference proteome</keyword>
<protein>
    <submittedName>
        <fullName evidence="2">Uncharacterized protein</fullName>
    </submittedName>
</protein>
<evidence type="ECO:0000313" key="2">
    <source>
        <dbReference type="EMBL" id="PQJ09501.1"/>
    </source>
</evidence>
<keyword evidence="1" id="KW-1133">Transmembrane helix</keyword>
<dbReference type="AlphaFoldDB" id="A0A2S7SS94"/>
<keyword evidence="1" id="KW-0812">Transmembrane</keyword>
<accession>A0A2S7SS94</accession>
<feature type="transmembrane region" description="Helical" evidence="1">
    <location>
        <begin position="176"/>
        <end position="198"/>
    </location>
</feature>
<gene>
    <name evidence="2" type="ORF">CJD36_019880</name>
</gene>
<name>A0A2S7SS94_9BACT</name>
<feature type="transmembrane region" description="Helical" evidence="1">
    <location>
        <begin position="6"/>
        <end position="26"/>
    </location>
</feature>
<sequence>MIVKGILSVILTGIIAFIFLFCMGSCRATKGSKTTSVNWEVKQDSVRKADSMRRAAMMEDFIRSWSSEETTSEPVAGSSVSLTEAKDQPVNTTVRNGNTTLTTTTDKQGNRHFECKADSMQQVITRKTKDSVLLHRRYDSLYAIKSLVDKRSDSVGTLKEVVEKETKGWLTATKPLVFLVLIVAVLFFCIGYMCKGHILNNKLL</sequence>
<dbReference type="EMBL" id="PPSL01000006">
    <property type="protein sequence ID" value="PQJ09501.1"/>
    <property type="molecule type" value="Genomic_DNA"/>
</dbReference>